<comment type="caution">
    <text evidence="3">The sequence shown here is derived from an EMBL/GenBank/DDBJ whole genome shotgun (WGS) entry which is preliminary data.</text>
</comment>
<name>A0ABY1JBS2_9BACT</name>
<evidence type="ECO:0008006" key="5">
    <source>
        <dbReference type="Google" id="ProtNLM"/>
    </source>
</evidence>
<dbReference type="InterPro" id="IPR011330">
    <property type="entry name" value="Glyco_hydro/deAcase_b/a-brl"/>
</dbReference>
<dbReference type="RefSeq" id="WP_074199190.1">
    <property type="nucleotide sequence ID" value="NZ_FSQZ01000001.1"/>
</dbReference>
<dbReference type="EMBL" id="FSQZ01000001">
    <property type="protein sequence ID" value="SIN64102.1"/>
    <property type="molecule type" value="Genomic_DNA"/>
</dbReference>
<keyword evidence="2" id="KW-0812">Transmembrane</keyword>
<dbReference type="Proteomes" id="UP000185093">
    <property type="component" value="Unassembled WGS sequence"/>
</dbReference>
<keyword evidence="4" id="KW-1185">Reference proteome</keyword>
<evidence type="ECO:0000256" key="2">
    <source>
        <dbReference type="SAM" id="Phobius"/>
    </source>
</evidence>
<dbReference type="SUPFAM" id="SSF88713">
    <property type="entry name" value="Glycoside hydrolase/deacetylase"/>
    <property type="match status" value="1"/>
</dbReference>
<feature type="compositionally biased region" description="Low complexity" evidence="1">
    <location>
        <begin position="43"/>
        <end position="55"/>
    </location>
</feature>
<keyword evidence="2" id="KW-1133">Transmembrane helix</keyword>
<proteinExistence type="predicted"/>
<dbReference type="PANTHER" id="PTHR30105:SF2">
    <property type="entry name" value="DIVERGENT POLYSACCHARIDE DEACETYLASE SUPERFAMILY"/>
    <property type="match status" value="1"/>
</dbReference>
<feature type="transmembrane region" description="Helical" evidence="2">
    <location>
        <begin position="6"/>
        <end position="27"/>
    </location>
</feature>
<feature type="region of interest" description="Disordered" evidence="1">
    <location>
        <begin position="43"/>
        <end position="79"/>
    </location>
</feature>
<evidence type="ECO:0000313" key="4">
    <source>
        <dbReference type="Proteomes" id="UP000185093"/>
    </source>
</evidence>
<protein>
    <recommendedName>
        <fullName evidence="5">Divergent polysaccharide deacetylase</fullName>
    </recommendedName>
</protein>
<dbReference type="Gene3D" id="3.20.20.370">
    <property type="entry name" value="Glycoside hydrolase/deacetylase"/>
    <property type="match status" value="1"/>
</dbReference>
<sequence>MKTSDRFKWAVIAFILGLGLALIFCALRRDALLERSLQSTAVSSSTSASDPSNQSGERSSGTKTADKLQDEPTSNGNEDTLLDGPFIAIVVDDLGFSYARAEELSRINLPLTWAIIPFQSASERTARLATQKGIPFLVHIPMQAFSDKDGKGYMVATSMRDEEIKENVRKAFRSLPGAIGANNHRGSAATSDMRVMRAAMEGLKEEAQRGNFKVFVDSRTASSSVAAAEAKRAGLLALENGAFVDHLEDVKFMRSQLERAARQAQKNGYAVVICHARPKTLVFLKELSQNPVVGVKFVTVEELVRHLRGERNHEGHS</sequence>
<organism evidence="3 4">
    <name type="scientific">Acetomicrobium flavidum</name>
    <dbReference type="NCBI Taxonomy" id="49896"/>
    <lineage>
        <taxon>Bacteria</taxon>
        <taxon>Thermotogati</taxon>
        <taxon>Synergistota</taxon>
        <taxon>Synergistia</taxon>
        <taxon>Synergistales</taxon>
        <taxon>Acetomicrobiaceae</taxon>
        <taxon>Acetomicrobium</taxon>
    </lineage>
</organism>
<evidence type="ECO:0000313" key="3">
    <source>
        <dbReference type="EMBL" id="SIN64102.1"/>
    </source>
</evidence>
<gene>
    <name evidence="3" type="ORF">SAMN05444368_0542</name>
</gene>
<dbReference type="PANTHER" id="PTHR30105">
    <property type="entry name" value="UNCHARACTERIZED YIBQ-RELATED"/>
    <property type="match status" value="1"/>
</dbReference>
<dbReference type="CDD" id="cd10936">
    <property type="entry name" value="CE4_DAC2"/>
    <property type="match status" value="1"/>
</dbReference>
<accession>A0ABY1JBS2</accession>
<evidence type="ECO:0000256" key="1">
    <source>
        <dbReference type="SAM" id="MobiDB-lite"/>
    </source>
</evidence>
<reference evidence="3 4" key="1">
    <citation type="submission" date="2016-11" db="EMBL/GenBank/DDBJ databases">
        <authorList>
            <person name="Varghese N."/>
            <person name="Submissions S."/>
        </authorList>
    </citation>
    <scope>NUCLEOTIDE SEQUENCE [LARGE SCALE GENOMIC DNA]</scope>
    <source>
        <strain evidence="3 4">DSM 20664</strain>
    </source>
</reference>
<dbReference type="Pfam" id="PF04748">
    <property type="entry name" value="Polysacc_deac_2"/>
    <property type="match status" value="1"/>
</dbReference>
<keyword evidence="2" id="KW-0472">Membrane</keyword>
<dbReference type="InterPro" id="IPR006837">
    <property type="entry name" value="Divergent_DAC"/>
</dbReference>